<evidence type="ECO:0000313" key="16">
    <source>
        <dbReference type="Proteomes" id="UP000565262"/>
    </source>
</evidence>
<keyword evidence="12 13" id="KW-0472">Membrane</keyword>
<feature type="transmembrane region" description="Helical" evidence="13">
    <location>
        <begin position="169"/>
        <end position="187"/>
    </location>
</feature>
<comment type="cofactor">
    <cofactor evidence="1">
        <name>FAD</name>
        <dbReference type="ChEBI" id="CHEBI:57692"/>
    </cofactor>
</comment>
<evidence type="ECO:0000256" key="12">
    <source>
        <dbReference type="ARBA" id="ARBA00023136"/>
    </source>
</evidence>
<keyword evidence="8 13" id="KW-1133">Transmembrane helix</keyword>
<proteinExistence type="predicted"/>
<keyword evidence="3" id="KW-0285">Flavoprotein</keyword>
<name>A0A839IQH4_9GAMM</name>
<dbReference type="RefSeq" id="WP_182808740.1">
    <property type="nucleotide sequence ID" value="NZ_JACJFM010000010.1"/>
</dbReference>
<evidence type="ECO:0000256" key="1">
    <source>
        <dbReference type="ARBA" id="ARBA00001974"/>
    </source>
</evidence>
<keyword evidence="9" id="KW-0560">Oxidoreductase</keyword>
<dbReference type="AlphaFoldDB" id="A0A839IQH4"/>
<feature type="transmembrane region" description="Helical" evidence="13">
    <location>
        <begin position="193"/>
        <end position="213"/>
    </location>
</feature>
<dbReference type="InterPro" id="IPR050415">
    <property type="entry name" value="MRET"/>
</dbReference>
<gene>
    <name evidence="15" type="ORF">H4O21_10085</name>
</gene>
<dbReference type="SUPFAM" id="SSF52343">
    <property type="entry name" value="Ferredoxin reductase-like, C-terminal NADP-linked domain"/>
    <property type="match status" value="1"/>
</dbReference>
<dbReference type="InterPro" id="IPR039261">
    <property type="entry name" value="FNR_nucleotide-bd"/>
</dbReference>
<evidence type="ECO:0000259" key="14">
    <source>
        <dbReference type="PROSITE" id="PS51384"/>
    </source>
</evidence>
<evidence type="ECO:0000256" key="11">
    <source>
        <dbReference type="ARBA" id="ARBA00023014"/>
    </source>
</evidence>
<dbReference type="PROSITE" id="PS51384">
    <property type="entry name" value="FAD_FR"/>
    <property type="match status" value="1"/>
</dbReference>
<dbReference type="InterPro" id="IPR013130">
    <property type="entry name" value="Fe3_Rdtase_TM_dom"/>
</dbReference>
<keyword evidence="16" id="KW-1185">Reference proteome</keyword>
<dbReference type="InterPro" id="IPR017938">
    <property type="entry name" value="Riboflavin_synthase-like_b-brl"/>
</dbReference>
<protein>
    <submittedName>
        <fullName evidence="15">Ferric reductase-like transmembrane domain-containing protein</fullName>
    </submittedName>
</protein>
<evidence type="ECO:0000256" key="10">
    <source>
        <dbReference type="ARBA" id="ARBA00023004"/>
    </source>
</evidence>
<keyword evidence="7" id="KW-0274">FAD</keyword>
<sequence>MKNIKLALLAFCIILTGLWLLADSFFPEPFTYFAFRTPFVQYTGILGMGMMSLAMILAVRPLWLEPWLNGLDKMYRLHKWLGIGGLVLSVLHWWWGQGSKWMVGWGWLDKPDRKPLSGDTLDWLAQLLRSQRGLAETLGEWAFYVSALLIILALIKSFPYHWFKFTHKYLAIAYLILVYHSIILMQYDYWNQPIAWISLALILYGAVAAILILTGRMGIKRKVSGTLRSMEYYPALATLEGNIQLNDGWPGHHPGQFAFVSDHTGEAAHPYTIASAWDPDTSCLRFAVKELGDWTGQLHKRLNIGMDVTIEGPYGCFDFNDSCPRQIWVGAGIGITPFIAKLEARAQSQDVRPVDLFHVTAVYDEKAMSRLKAIADATGVRLHIRVTTEQGRLTPEQIRAAVPEWQHASLWFCGPSAFSQKLRDDLIRHGLQPEHYHQELFEMR</sequence>
<evidence type="ECO:0000256" key="6">
    <source>
        <dbReference type="ARBA" id="ARBA00022723"/>
    </source>
</evidence>
<dbReference type="CDD" id="cd06198">
    <property type="entry name" value="FNR_like_3"/>
    <property type="match status" value="1"/>
</dbReference>
<evidence type="ECO:0000256" key="2">
    <source>
        <dbReference type="ARBA" id="ARBA00004141"/>
    </source>
</evidence>
<dbReference type="Pfam" id="PF08022">
    <property type="entry name" value="FAD_binding_8"/>
    <property type="match status" value="1"/>
</dbReference>
<comment type="subcellular location">
    <subcellularLocation>
        <location evidence="2">Membrane</location>
        <topology evidence="2">Multi-pass membrane protein</topology>
    </subcellularLocation>
</comment>
<feature type="domain" description="FAD-binding FR-type" evidence="14">
    <location>
        <begin position="210"/>
        <end position="320"/>
    </location>
</feature>
<dbReference type="Proteomes" id="UP000565262">
    <property type="component" value="Unassembled WGS sequence"/>
</dbReference>
<evidence type="ECO:0000256" key="13">
    <source>
        <dbReference type="SAM" id="Phobius"/>
    </source>
</evidence>
<feature type="transmembrane region" description="Helical" evidence="13">
    <location>
        <begin position="80"/>
        <end position="96"/>
    </location>
</feature>
<dbReference type="GO" id="GO:0046872">
    <property type="term" value="F:metal ion binding"/>
    <property type="evidence" value="ECO:0007669"/>
    <property type="project" value="UniProtKB-KW"/>
</dbReference>
<dbReference type="GO" id="GO:0016491">
    <property type="term" value="F:oxidoreductase activity"/>
    <property type="evidence" value="ECO:0007669"/>
    <property type="project" value="UniProtKB-KW"/>
</dbReference>
<dbReference type="PANTHER" id="PTHR47354">
    <property type="entry name" value="NADH OXIDOREDUCTASE HCR"/>
    <property type="match status" value="1"/>
</dbReference>
<feature type="transmembrane region" description="Helical" evidence="13">
    <location>
        <begin position="141"/>
        <end position="162"/>
    </location>
</feature>
<feature type="transmembrane region" description="Helical" evidence="13">
    <location>
        <begin position="38"/>
        <end position="59"/>
    </location>
</feature>
<evidence type="ECO:0000256" key="8">
    <source>
        <dbReference type="ARBA" id="ARBA00022989"/>
    </source>
</evidence>
<dbReference type="GO" id="GO:0050660">
    <property type="term" value="F:flavin adenine dinucleotide binding"/>
    <property type="evidence" value="ECO:0007669"/>
    <property type="project" value="TreeGrafter"/>
</dbReference>
<keyword evidence="6" id="KW-0479">Metal-binding</keyword>
<dbReference type="PANTHER" id="PTHR47354:SF8">
    <property type="entry name" value="1,2-PHENYLACETYL-COA EPOXIDASE, SUBUNIT E"/>
    <property type="match status" value="1"/>
</dbReference>
<dbReference type="GO" id="GO:0051537">
    <property type="term" value="F:2 iron, 2 sulfur cluster binding"/>
    <property type="evidence" value="ECO:0007669"/>
    <property type="project" value="UniProtKB-KW"/>
</dbReference>
<keyword evidence="5" id="KW-0001">2Fe-2S</keyword>
<keyword evidence="10" id="KW-0408">Iron</keyword>
<keyword evidence="4 13" id="KW-0812">Transmembrane</keyword>
<evidence type="ECO:0000313" key="15">
    <source>
        <dbReference type="EMBL" id="MBB1486960.1"/>
    </source>
</evidence>
<evidence type="ECO:0000256" key="9">
    <source>
        <dbReference type="ARBA" id="ARBA00023002"/>
    </source>
</evidence>
<dbReference type="InterPro" id="IPR013112">
    <property type="entry name" value="FAD-bd_8"/>
</dbReference>
<dbReference type="Gene3D" id="2.40.30.10">
    <property type="entry name" value="Translation factors"/>
    <property type="match status" value="1"/>
</dbReference>
<evidence type="ECO:0000256" key="7">
    <source>
        <dbReference type="ARBA" id="ARBA00022827"/>
    </source>
</evidence>
<dbReference type="EMBL" id="JACJFM010000010">
    <property type="protein sequence ID" value="MBB1486960.1"/>
    <property type="molecule type" value="Genomic_DNA"/>
</dbReference>
<keyword evidence="11" id="KW-0411">Iron-sulfur</keyword>
<dbReference type="Pfam" id="PF01794">
    <property type="entry name" value="Ferric_reduct"/>
    <property type="match status" value="1"/>
</dbReference>
<evidence type="ECO:0000256" key="5">
    <source>
        <dbReference type="ARBA" id="ARBA00022714"/>
    </source>
</evidence>
<evidence type="ECO:0000256" key="3">
    <source>
        <dbReference type="ARBA" id="ARBA00022630"/>
    </source>
</evidence>
<dbReference type="InterPro" id="IPR017927">
    <property type="entry name" value="FAD-bd_FR_type"/>
</dbReference>
<comment type="caution">
    <text evidence="15">The sequence shown here is derived from an EMBL/GenBank/DDBJ whole genome shotgun (WGS) entry which is preliminary data.</text>
</comment>
<accession>A0A839IQH4</accession>
<dbReference type="Gene3D" id="3.40.50.80">
    <property type="entry name" value="Nucleotide-binding domain of ferredoxin-NADP reductase (FNR) module"/>
    <property type="match status" value="1"/>
</dbReference>
<dbReference type="SUPFAM" id="SSF63380">
    <property type="entry name" value="Riboflavin synthase domain-like"/>
    <property type="match status" value="1"/>
</dbReference>
<dbReference type="GO" id="GO:0016020">
    <property type="term" value="C:membrane"/>
    <property type="evidence" value="ECO:0007669"/>
    <property type="project" value="UniProtKB-SubCell"/>
</dbReference>
<organism evidence="15 16">
    <name type="scientific">Oceanospirillum sediminis</name>
    <dbReference type="NCBI Taxonomy" id="2760088"/>
    <lineage>
        <taxon>Bacteria</taxon>
        <taxon>Pseudomonadati</taxon>
        <taxon>Pseudomonadota</taxon>
        <taxon>Gammaproteobacteria</taxon>
        <taxon>Oceanospirillales</taxon>
        <taxon>Oceanospirillaceae</taxon>
        <taxon>Oceanospirillum</taxon>
    </lineage>
</organism>
<reference evidence="15 16" key="1">
    <citation type="submission" date="2020-08" db="EMBL/GenBank/DDBJ databases">
        <title>Oceanospirillum sp. nov. isolated from marine sediment.</title>
        <authorList>
            <person name="Ji X."/>
        </authorList>
    </citation>
    <scope>NUCLEOTIDE SEQUENCE [LARGE SCALE GENOMIC DNA]</scope>
    <source>
        <strain evidence="15 16">D5</strain>
    </source>
</reference>
<evidence type="ECO:0000256" key="4">
    <source>
        <dbReference type="ARBA" id="ARBA00022692"/>
    </source>
</evidence>